<organism evidence="2 3">
    <name type="scientific">Agromyces bauzanensis</name>
    <dbReference type="NCBI Taxonomy" id="1308924"/>
    <lineage>
        <taxon>Bacteria</taxon>
        <taxon>Bacillati</taxon>
        <taxon>Actinomycetota</taxon>
        <taxon>Actinomycetes</taxon>
        <taxon>Micrococcales</taxon>
        <taxon>Microbacteriaceae</taxon>
        <taxon>Agromyces</taxon>
    </lineage>
</organism>
<accession>A0A917PEP7</accession>
<sequence length="79" mass="8552">MLDSGLPPPLTSDERGDEQMTSAVAVRQTPWPRPGTGPGAFRKSDDRGQQLGFGLRDGRVGERPPCAGERLHRGIRELG</sequence>
<name>A0A917PEP7_9MICO</name>
<dbReference type="EMBL" id="BMMD01000003">
    <property type="protein sequence ID" value="GGJ73404.1"/>
    <property type="molecule type" value="Genomic_DNA"/>
</dbReference>
<comment type="caution">
    <text evidence="2">The sequence shown here is derived from an EMBL/GenBank/DDBJ whole genome shotgun (WGS) entry which is preliminary data.</text>
</comment>
<evidence type="ECO:0000313" key="3">
    <source>
        <dbReference type="Proteomes" id="UP000636956"/>
    </source>
</evidence>
<feature type="compositionally biased region" description="Pro residues" evidence="1">
    <location>
        <begin position="1"/>
        <end position="10"/>
    </location>
</feature>
<proteinExistence type="predicted"/>
<keyword evidence="3" id="KW-1185">Reference proteome</keyword>
<reference evidence="2" key="1">
    <citation type="journal article" date="2014" name="Int. J. Syst. Evol. Microbiol.">
        <title>Complete genome sequence of Corynebacterium casei LMG S-19264T (=DSM 44701T), isolated from a smear-ripened cheese.</title>
        <authorList>
            <consortium name="US DOE Joint Genome Institute (JGI-PGF)"/>
            <person name="Walter F."/>
            <person name="Albersmeier A."/>
            <person name="Kalinowski J."/>
            <person name="Ruckert C."/>
        </authorList>
    </citation>
    <scope>NUCLEOTIDE SEQUENCE</scope>
    <source>
        <strain evidence="2">CGMCC 1.8984</strain>
    </source>
</reference>
<evidence type="ECO:0000313" key="2">
    <source>
        <dbReference type="EMBL" id="GGJ73404.1"/>
    </source>
</evidence>
<dbReference type="Proteomes" id="UP000636956">
    <property type="component" value="Unassembled WGS sequence"/>
</dbReference>
<evidence type="ECO:0000256" key="1">
    <source>
        <dbReference type="SAM" id="MobiDB-lite"/>
    </source>
</evidence>
<feature type="region of interest" description="Disordered" evidence="1">
    <location>
        <begin position="1"/>
        <end position="79"/>
    </location>
</feature>
<feature type="compositionally biased region" description="Basic and acidic residues" evidence="1">
    <location>
        <begin position="69"/>
        <end position="79"/>
    </location>
</feature>
<gene>
    <name evidence="2" type="ORF">GCM10011372_09280</name>
</gene>
<dbReference type="AlphaFoldDB" id="A0A917PEP7"/>
<reference evidence="2" key="2">
    <citation type="submission" date="2020-09" db="EMBL/GenBank/DDBJ databases">
        <authorList>
            <person name="Sun Q."/>
            <person name="Zhou Y."/>
        </authorList>
    </citation>
    <scope>NUCLEOTIDE SEQUENCE</scope>
    <source>
        <strain evidence="2">CGMCC 1.8984</strain>
    </source>
</reference>
<protein>
    <submittedName>
        <fullName evidence="2">Uncharacterized protein</fullName>
    </submittedName>
</protein>